<organism evidence="2">
    <name type="scientific">Ditylum brightwellii</name>
    <dbReference type="NCBI Taxonomy" id="49249"/>
    <lineage>
        <taxon>Eukaryota</taxon>
        <taxon>Sar</taxon>
        <taxon>Stramenopiles</taxon>
        <taxon>Ochrophyta</taxon>
        <taxon>Bacillariophyta</taxon>
        <taxon>Mediophyceae</taxon>
        <taxon>Lithodesmiophycidae</taxon>
        <taxon>Lithodesmiales</taxon>
        <taxon>Lithodesmiaceae</taxon>
        <taxon>Ditylum</taxon>
    </lineage>
</organism>
<reference evidence="2" key="1">
    <citation type="submission" date="2021-01" db="EMBL/GenBank/DDBJ databases">
        <authorList>
            <person name="Corre E."/>
            <person name="Pelletier E."/>
            <person name="Niang G."/>
            <person name="Scheremetjew M."/>
            <person name="Finn R."/>
            <person name="Kale V."/>
            <person name="Holt S."/>
            <person name="Cochrane G."/>
            <person name="Meng A."/>
            <person name="Brown T."/>
            <person name="Cohen L."/>
        </authorList>
    </citation>
    <scope>NUCLEOTIDE SEQUENCE</scope>
    <source>
        <strain evidence="2">Pop2</strain>
    </source>
</reference>
<dbReference type="EMBL" id="HBGN01011837">
    <property type="protein sequence ID" value="CAD9323431.1"/>
    <property type="molecule type" value="Transcribed_RNA"/>
</dbReference>
<evidence type="ECO:0000256" key="1">
    <source>
        <dbReference type="SAM" id="MobiDB-lite"/>
    </source>
</evidence>
<protein>
    <submittedName>
        <fullName evidence="2">Uncharacterized protein</fullName>
    </submittedName>
</protein>
<proteinExistence type="predicted"/>
<feature type="region of interest" description="Disordered" evidence="1">
    <location>
        <begin position="387"/>
        <end position="406"/>
    </location>
</feature>
<gene>
    <name evidence="2" type="ORF">DBRI1063_LOCUS7545</name>
</gene>
<evidence type="ECO:0000313" key="2">
    <source>
        <dbReference type="EMBL" id="CAD9323431.1"/>
    </source>
</evidence>
<dbReference type="AlphaFoldDB" id="A0A7S2E9K0"/>
<feature type="compositionally biased region" description="Basic and acidic residues" evidence="1">
    <location>
        <begin position="387"/>
        <end position="398"/>
    </location>
</feature>
<sequence length="1005" mass="109984">MGWLDIADIFHSDCIQSILMFSSECFRLLLVSSSSRNCDDCDDTSHRRTLEVLAEAMHVASDVCTNLIDAAKMMIKPSAPLSNDEAQHEAGIAVVMLLCGAAISSYELLVVSPSSVSNSEQNTCSTLASASRQACVGFCCALALVVLEKHGGLLFLDDPRIRTQRAKVPNNGDQNETPHFLGRYIAYIALVVSIREGPLELCAIPAMDLLHYAVATVRDSLAQYLTMCIEQSHIDETANSTEFSKKMHTGMEEVTEMFRSIAPALINAICNRYCKMKLELSCDEQFNADDIDLVSISSEHQHYFMTAAQEALPGIATNWNISASPGYVDGWDVSVARILVSELELFCEKNNPIGVATCVRLCVSLTEVMIDADDDDLEECDFDNERRFAPHTSKDSPRKIPSSTQHERRNLIDKVWHDILKLATPFVNNLDVAREVAIFLGELGPYLRYRGGSNSHANPFASNHGTAMFVSAAVLLQPSLTQTDSGTELFNYAYTLIAEVIQQIEKCKHTRAYFGKSTKKIALSSAKSFSEMQWKVEDKLHPLNLLMGVLSLPHLLPPPDLVFAAACFAGYSSEDAVVMFCNEATIPLIQHQVHDCSKNMTKLGIEKYKLDVLINTFGGIRVSGTCAGAAVEALHQELNNALNSTESTPPQMASSQAQLSAMISSACEHLQGEVVANIVGDCASVIKRSMYLCRSSVDESSAVAKSLAIIIDSCGKKHGDSIDASLCSALRAEYDIFEDAIRSCVTIDNADKISLFVEAVLGSFLAGARTGLLLADHILFGQIIGGALKIFGSSIWQCEGERATKMSLDLFKWCLWCCTQQHFPGFEVAQENCMRTTFADTEILKRILIALCSGSLGLTCDVFQLNQSNMFTHDISNAMMFGDQNGLCGDLVIRGQLQRSYVQCLYIILYGDESSIPQALLPIFANASMVAPAVTAALTPYCCKLSRTEAQMAGNVTLATWVVRGLAEKSGRRGQNMRSFFFVVGKVLSGEENLDHGISRTRIKI</sequence>
<accession>A0A7S2E9K0</accession>
<name>A0A7S2E9K0_9STRA</name>